<gene>
    <name evidence="1" type="ORF">HOQ43_11820</name>
</gene>
<proteinExistence type="predicted"/>
<evidence type="ECO:0008006" key="3">
    <source>
        <dbReference type="Google" id="ProtNLM"/>
    </source>
</evidence>
<comment type="caution">
    <text evidence="1">The sequence shown here is derived from an EMBL/GenBank/DDBJ whole genome shotgun (WGS) entry which is preliminary data.</text>
</comment>
<name>A0A850C9X3_9ACTN</name>
<organism evidence="1 2">
    <name type="scientific">Glycomyces artemisiae</name>
    <dbReference type="NCBI Taxonomy" id="1076443"/>
    <lineage>
        <taxon>Bacteria</taxon>
        <taxon>Bacillati</taxon>
        <taxon>Actinomycetota</taxon>
        <taxon>Actinomycetes</taxon>
        <taxon>Glycomycetales</taxon>
        <taxon>Glycomycetaceae</taxon>
        <taxon>Glycomyces</taxon>
    </lineage>
</organism>
<dbReference type="AlphaFoldDB" id="A0A850C9X3"/>
<reference evidence="1 2" key="1">
    <citation type="submission" date="2020-05" db="EMBL/GenBank/DDBJ databases">
        <title>DNA-SIP metagenomic assembled genomes.</title>
        <authorList>
            <person name="Yu J."/>
        </authorList>
    </citation>
    <scope>NUCLEOTIDE SEQUENCE [LARGE SCALE GENOMIC DNA]</scope>
    <source>
        <strain evidence="1">Bin5.27</strain>
    </source>
</reference>
<sequence length="296" mass="30567">AATGEIVGATMTLPSFGTEGADAACPVEDAVIADGTFAPPADDGAVYLKQLGIAALTAEPGDAQTVALFGCGFGDDAAFQVVVLAETAPGSGVWEAERQLAASAPGASPQYLGGDETELVIGFAERYDATANDLDYWFDRYWIDAAGDVRSERLIDAAPPALSRLVLDVADAETADGDRTLTVSVRNDGPRDVADYTLTVCGLPFADTVDTDLGVAECGGGDDFTAVPVGGLAVGETFTYEWTAAIDPDQWDAYLATVEDDALTGPVFLVAATSATAEDGIPTGFARTAGEYRLDR</sequence>
<feature type="non-terminal residue" evidence="1">
    <location>
        <position position="1"/>
    </location>
</feature>
<protein>
    <recommendedName>
        <fullName evidence="3">CARDB protein</fullName>
    </recommendedName>
</protein>
<evidence type="ECO:0000313" key="1">
    <source>
        <dbReference type="EMBL" id="NUQ89137.1"/>
    </source>
</evidence>
<dbReference type="Proteomes" id="UP000574690">
    <property type="component" value="Unassembled WGS sequence"/>
</dbReference>
<evidence type="ECO:0000313" key="2">
    <source>
        <dbReference type="Proteomes" id="UP000574690"/>
    </source>
</evidence>
<dbReference type="EMBL" id="JABFXE010000485">
    <property type="protein sequence ID" value="NUQ89137.1"/>
    <property type="molecule type" value="Genomic_DNA"/>
</dbReference>
<accession>A0A850C9X3</accession>